<evidence type="ECO:0000256" key="4">
    <source>
        <dbReference type="ARBA" id="ARBA00022692"/>
    </source>
</evidence>
<keyword evidence="6 7" id="KW-0472">Membrane</keyword>
<keyword evidence="4 7" id="KW-0812">Transmembrane</keyword>
<dbReference type="EMBL" id="SSOB01000021">
    <property type="protein sequence ID" value="THF77117.1"/>
    <property type="molecule type" value="Genomic_DNA"/>
</dbReference>
<gene>
    <name evidence="9" type="ORF">E6C55_17290</name>
</gene>
<feature type="transmembrane region" description="Helical" evidence="7">
    <location>
        <begin position="12"/>
        <end position="34"/>
    </location>
</feature>
<feature type="domain" description="ABC transmembrane type-1" evidence="8">
    <location>
        <begin position="77"/>
        <end position="283"/>
    </location>
</feature>
<feature type="transmembrane region" description="Helical" evidence="7">
    <location>
        <begin position="186"/>
        <end position="211"/>
    </location>
</feature>
<dbReference type="PROSITE" id="PS50928">
    <property type="entry name" value="ABC_TM1"/>
    <property type="match status" value="1"/>
</dbReference>
<name>A0A4S4BQB0_9BACL</name>
<dbReference type="Gene3D" id="1.10.3720.10">
    <property type="entry name" value="MetI-like"/>
    <property type="match status" value="1"/>
</dbReference>
<keyword evidence="5 7" id="KW-1133">Transmembrane helix</keyword>
<dbReference type="Pfam" id="PF00528">
    <property type="entry name" value="BPD_transp_1"/>
    <property type="match status" value="1"/>
</dbReference>
<comment type="similarity">
    <text evidence="7">Belongs to the binding-protein-dependent transport system permease family.</text>
</comment>
<evidence type="ECO:0000259" key="8">
    <source>
        <dbReference type="PROSITE" id="PS50928"/>
    </source>
</evidence>
<dbReference type="AlphaFoldDB" id="A0A4S4BQB0"/>
<dbReference type="GO" id="GO:0055085">
    <property type="term" value="P:transmembrane transport"/>
    <property type="evidence" value="ECO:0007669"/>
    <property type="project" value="InterPro"/>
</dbReference>
<evidence type="ECO:0000313" key="10">
    <source>
        <dbReference type="Proteomes" id="UP000310636"/>
    </source>
</evidence>
<dbReference type="GO" id="GO:0005886">
    <property type="term" value="C:plasma membrane"/>
    <property type="evidence" value="ECO:0007669"/>
    <property type="project" value="UniProtKB-SubCell"/>
</dbReference>
<keyword evidence="3" id="KW-1003">Cell membrane</keyword>
<dbReference type="InterPro" id="IPR035906">
    <property type="entry name" value="MetI-like_sf"/>
</dbReference>
<evidence type="ECO:0000256" key="6">
    <source>
        <dbReference type="ARBA" id="ARBA00023136"/>
    </source>
</evidence>
<accession>A0A4S4BQB0</accession>
<keyword evidence="2 7" id="KW-0813">Transport</keyword>
<comment type="caution">
    <text evidence="9">The sequence shown here is derived from an EMBL/GenBank/DDBJ whole genome shotgun (WGS) entry which is preliminary data.</text>
</comment>
<dbReference type="PANTHER" id="PTHR43744:SF9">
    <property type="entry name" value="POLYGALACTURONAN_RHAMNOGALACTURONAN TRANSPORT SYSTEM PERMEASE PROTEIN YTCP"/>
    <property type="match status" value="1"/>
</dbReference>
<feature type="transmembrane region" description="Helical" evidence="7">
    <location>
        <begin position="264"/>
        <end position="283"/>
    </location>
</feature>
<keyword evidence="10" id="KW-1185">Reference proteome</keyword>
<dbReference type="PANTHER" id="PTHR43744">
    <property type="entry name" value="ABC TRANSPORTER PERMEASE PROTEIN MG189-RELATED-RELATED"/>
    <property type="match status" value="1"/>
</dbReference>
<evidence type="ECO:0000256" key="5">
    <source>
        <dbReference type="ARBA" id="ARBA00022989"/>
    </source>
</evidence>
<proteinExistence type="inferred from homology"/>
<evidence type="ECO:0000256" key="7">
    <source>
        <dbReference type="RuleBase" id="RU363032"/>
    </source>
</evidence>
<dbReference type="OrthoDB" id="157184at2"/>
<protein>
    <submittedName>
        <fullName evidence="9">Carbohydrate ABC transporter permease</fullName>
    </submittedName>
</protein>
<dbReference type="RefSeq" id="WP_136371065.1">
    <property type="nucleotide sequence ID" value="NZ_SSOB01000021.1"/>
</dbReference>
<comment type="subcellular location">
    <subcellularLocation>
        <location evidence="1 7">Cell membrane</location>
        <topology evidence="1 7">Multi-pass membrane protein</topology>
    </subcellularLocation>
</comment>
<dbReference type="SUPFAM" id="SSF161098">
    <property type="entry name" value="MetI-like"/>
    <property type="match status" value="1"/>
</dbReference>
<reference evidence="9 10" key="1">
    <citation type="submission" date="2019-04" db="EMBL/GenBank/DDBJ databases">
        <title>Cohnella sp. nov. isolated from preserved vegetables.</title>
        <authorList>
            <person name="Lin S.-Y."/>
            <person name="Hung M.-H."/>
            <person name="Young C.-C."/>
        </authorList>
    </citation>
    <scope>NUCLEOTIDE SEQUENCE [LARGE SCALE GENOMIC DNA]</scope>
    <source>
        <strain evidence="9 10">CC-MHH1044</strain>
    </source>
</reference>
<dbReference type="CDD" id="cd06261">
    <property type="entry name" value="TM_PBP2"/>
    <property type="match status" value="1"/>
</dbReference>
<feature type="transmembrane region" description="Helical" evidence="7">
    <location>
        <begin position="79"/>
        <end position="101"/>
    </location>
</feature>
<evidence type="ECO:0000256" key="3">
    <source>
        <dbReference type="ARBA" id="ARBA00022475"/>
    </source>
</evidence>
<feature type="transmembrane region" description="Helical" evidence="7">
    <location>
        <begin position="144"/>
        <end position="165"/>
    </location>
</feature>
<dbReference type="Proteomes" id="UP000310636">
    <property type="component" value="Unassembled WGS sequence"/>
</dbReference>
<evidence type="ECO:0000313" key="9">
    <source>
        <dbReference type="EMBL" id="THF77117.1"/>
    </source>
</evidence>
<sequence length="298" mass="33207">MQHAKRNFKAGWAQAVMIGLLSVYSIFCLIPFLMVLSGSLSTEADISKYGYRLLPLHPNLDAYHILFLAADRVIDGYKISIFVTVAGTFLALLVNYMGGYAMARRTLRYRNALSIYALLTLMFSGGLVPWYIVCVNYLHLKDSVWALILPALAQGFNLFLIRNFLQSLPEELFESAKIDGAGELRIMFTIIAPLATPVLATVGLFIALNYWNDWYLGLMFIDDQSLQPLQLMLRTIVSNVEFLKNSGNAAEMQRVAATLPTEGVKMAVTIVTIGPIIFLYPFVQRFFVKGLVVGAVKG</sequence>
<evidence type="ECO:0000256" key="2">
    <source>
        <dbReference type="ARBA" id="ARBA00022448"/>
    </source>
</evidence>
<feature type="transmembrane region" description="Helical" evidence="7">
    <location>
        <begin position="113"/>
        <end position="132"/>
    </location>
</feature>
<dbReference type="InterPro" id="IPR000515">
    <property type="entry name" value="MetI-like"/>
</dbReference>
<evidence type="ECO:0000256" key="1">
    <source>
        <dbReference type="ARBA" id="ARBA00004651"/>
    </source>
</evidence>
<organism evidence="9 10">
    <name type="scientific">Cohnella fermenti</name>
    <dbReference type="NCBI Taxonomy" id="2565925"/>
    <lineage>
        <taxon>Bacteria</taxon>
        <taxon>Bacillati</taxon>
        <taxon>Bacillota</taxon>
        <taxon>Bacilli</taxon>
        <taxon>Bacillales</taxon>
        <taxon>Paenibacillaceae</taxon>
        <taxon>Cohnella</taxon>
    </lineage>
</organism>